<dbReference type="EC" id="5.6.2.4" evidence="11"/>
<feature type="compositionally biased region" description="Polar residues" evidence="12">
    <location>
        <begin position="240"/>
        <end position="249"/>
    </location>
</feature>
<feature type="compositionally biased region" description="Polar residues" evidence="12">
    <location>
        <begin position="1095"/>
        <end position="1104"/>
    </location>
</feature>
<evidence type="ECO:0000256" key="1">
    <source>
        <dbReference type="ARBA" id="ARBA00004123"/>
    </source>
</evidence>
<keyword evidence="16" id="KW-1185">Reference proteome</keyword>
<dbReference type="InterPro" id="IPR018982">
    <property type="entry name" value="RQC_domain"/>
</dbReference>
<dbReference type="InterPro" id="IPR027417">
    <property type="entry name" value="P-loop_NTPase"/>
</dbReference>
<evidence type="ECO:0000256" key="11">
    <source>
        <dbReference type="ARBA" id="ARBA00034808"/>
    </source>
</evidence>
<accession>A0A6A7C4F0</accession>
<dbReference type="Proteomes" id="UP000799421">
    <property type="component" value="Unassembled WGS sequence"/>
</dbReference>
<comment type="subcellular location">
    <subcellularLocation>
        <location evidence="1">Nucleus</location>
    </subcellularLocation>
</comment>
<dbReference type="GO" id="GO:0005524">
    <property type="term" value="F:ATP binding"/>
    <property type="evidence" value="ECO:0007669"/>
    <property type="project" value="UniProtKB-KW"/>
</dbReference>
<comment type="catalytic activity">
    <reaction evidence="10">
        <text>Couples ATP hydrolysis with the unwinding of duplex DNA by translocating in the 3'-5' direction.</text>
        <dbReference type="EC" id="5.6.2.4"/>
    </reaction>
</comment>
<dbReference type="CDD" id="cd18794">
    <property type="entry name" value="SF2_C_RecQ"/>
    <property type="match status" value="1"/>
</dbReference>
<keyword evidence="6" id="KW-0067">ATP-binding</keyword>
<protein>
    <recommendedName>
        <fullName evidence="11">DNA 3'-5' helicase</fullName>
        <ecNumber evidence="11">5.6.2.4</ecNumber>
    </recommendedName>
</protein>
<evidence type="ECO:0000259" key="14">
    <source>
        <dbReference type="PROSITE" id="PS51194"/>
    </source>
</evidence>
<dbReference type="PROSITE" id="PS51192">
    <property type="entry name" value="HELICASE_ATP_BIND_1"/>
    <property type="match status" value="1"/>
</dbReference>
<dbReference type="PANTHER" id="PTHR13710">
    <property type="entry name" value="DNA HELICASE RECQ FAMILY MEMBER"/>
    <property type="match status" value="1"/>
</dbReference>
<gene>
    <name evidence="15" type="ORF">K470DRAFT_256121</name>
</gene>
<name>A0A6A7C4F0_9PEZI</name>
<dbReference type="InterPro" id="IPR002464">
    <property type="entry name" value="DNA/RNA_helicase_DEAH_CS"/>
</dbReference>
<evidence type="ECO:0000256" key="6">
    <source>
        <dbReference type="ARBA" id="ARBA00022840"/>
    </source>
</evidence>
<keyword evidence="3" id="KW-0547">Nucleotide-binding</keyword>
<dbReference type="GO" id="GO:0005634">
    <property type="term" value="C:nucleus"/>
    <property type="evidence" value="ECO:0007669"/>
    <property type="project" value="UniProtKB-SubCell"/>
</dbReference>
<evidence type="ECO:0000256" key="12">
    <source>
        <dbReference type="SAM" id="MobiDB-lite"/>
    </source>
</evidence>
<dbReference type="Pfam" id="PF00271">
    <property type="entry name" value="Helicase_C"/>
    <property type="match status" value="1"/>
</dbReference>
<evidence type="ECO:0000256" key="8">
    <source>
        <dbReference type="ARBA" id="ARBA00023235"/>
    </source>
</evidence>
<feature type="domain" description="Helicase C-terminal" evidence="14">
    <location>
        <begin position="770"/>
        <end position="912"/>
    </location>
</feature>
<evidence type="ECO:0000256" key="4">
    <source>
        <dbReference type="ARBA" id="ARBA00022801"/>
    </source>
</evidence>
<sequence length="1346" mass="150357">MTRHNLQEHLSWLIRTKAPVPPADQAHLGGVAPQQMPVREHNTVEDISDSMARLHAAPYSASKSKPGLLSLASNKTLATPAAPTGFVFRSASKPAASTPEEDFDIDDIEVLDLTELGSQPEPAQQTTAAMSQNGAVSWETPVLDEDRRTPPPPYTPGPVRRAQAAQVDLADLAMVVDDSIVVDSDSESGMPVGLGDKRKKRQSTPPSKRRILEQPRPPNDAPMFESAAPTLPTPMPPATSNPAVTENSVDSDTKLIRKLFETSRDEIERLSKGLQDEFDGICVALADLKERQEDSTAMEQVYEASWERMESLEAVTAKCSKHQALTKEKKELNDSVLRALKARQGKKAVDAASAANLECKQKIEKLEAECVTLLKPCVEQVRAFFEQSGGSSMEAVNKTQPKPPVHSTVAAQKQAMSPPTSVRPVHGNIASSRASGLQLPQQSFNDENSNMFTHTMGSPSVARIEDDDDYLDLGLEEELMALDDGPQENVQPALRPVLAETSGNVKTRLPAKKQKKPMSSQQDDAALEAHFRFAWSNDVKRTLRERFRLKGFRENQLQAINATLGGKDAFVLMPTGGGKSLCYQLPSLITTGKTKGVTIVVSPLLSLMEDQVQHLRELNIKAYLMNGESTSEEKREIRAALNHRNPQAMIQCLYVTPEMLSKNQTMLDIFKGLYNRKQLARLVIDEAHCVSQWGHDFRPDYKLLGDVRRQFPDVPIMALTATATQNVKLDVMHNLGMRNCETYSRSFNRPNLYYEVIKKPTKPVEAIAGLINDKYPKQSGIIYCLSRKNCEDLAKALSQKYKIKAHHYHAALESQEKKRVQRAWQTGEYNVIVATIAFGMGIDKANVRFVIHNSLPKSLEGYYQETGRAGRDGRPSGCHLFYHYSDFSKLSSMIDQGEGDYEQKKRQKDMLKRMVQYCENGCDCRRVQVLQYFSEVFSREECNQQCDNCNSTTRFISRDLTELAKEAVDLVKGVCDKRVTQAYCMDLLAGRGHRKCKDNGHDKLPQLGAASGESRGTIERLFSKLISDGALREDNVVNKKGFAIQYLVLGPNNMTYSRGKRMQLQVPDGPSMLEEKTTKKRESAKKKKQAAAQLPLSTNVSSPVQKRRDRQPRLDESVENDVDFGFAPIREGNSSKRAPNRRQVGPPIESDAVMDGLSPETRMMVEGFVDAAKRKTRDIMLNNDLRSAPFSDTILRQMVITSADTPAKMCLIPHISHEKVRYYGQGFCDLLKEIRATYDGSYEPPPVDPNDQNVIDLVSDDEFEYDDSFQSSSDCEPEEDAVGEQSTYFQQPQESLTQRFGYLPPEQKKPPPKRTKRDNAARKCKGQYAARVRKSNTSWKSKPGGR</sequence>
<organism evidence="15 16">
    <name type="scientific">Piedraia hortae CBS 480.64</name>
    <dbReference type="NCBI Taxonomy" id="1314780"/>
    <lineage>
        <taxon>Eukaryota</taxon>
        <taxon>Fungi</taxon>
        <taxon>Dikarya</taxon>
        <taxon>Ascomycota</taxon>
        <taxon>Pezizomycotina</taxon>
        <taxon>Dothideomycetes</taxon>
        <taxon>Dothideomycetidae</taxon>
        <taxon>Capnodiales</taxon>
        <taxon>Piedraiaceae</taxon>
        <taxon>Piedraia</taxon>
    </lineage>
</organism>
<dbReference type="GO" id="GO:0016787">
    <property type="term" value="F:hydrolase activity"/>
    <property type="evidence" value="ECO:0007669"/>
    <property type="project" value="UniProtKB-KW"/>
</dbReference>
<keyword evidence="8" id="KW-0413">Isomerase</keyword>
<comment type="similarity">
    <text evidence="2">Belongs to the helicase family. RecQ subfamily.</text>
</comment>
<dbReference type="InterPro" id="IPR001650">
    <property type="entry name" value="Helicase_C-like"/>
</dbReference>
<dbReference type="InterPro" id="IPR004589">
    <property type="entry name" value="DNA_helicase_ATP-dep_RecQ"/>
</dbReference>
<evidence type="ECO:0000256" key="5">
    <source>
        <dbReference type="ARBA" id="ARBA00022806"/>
    </source>
</evidence>
<dbReference type="Gene3D" id="1.10.10.10">
    <property type="entry name" value="Winged helix-like DNA-binding domain superfamily/Winged helix DNA-binding domain"/>
    <property type="match status" value="1"/>
</dbReference>
<evidence type="ECO:0000313" key="16">
    <source>
        <dbReference type="Proteomes" id="UP000799421"/>
    </source>
</evidence>
<dbReference type="FunFam" id="3.40.50.300:FF:001975">
    <property type="entry name" value="ATP-dependent DNA helicase"/>
    <property type="match status" value="1"/>
</dbReference>
<feature type="compositionally biased region" description="Polar residues" evidence="12">
    <location>
        <begin position="1284"/>
        <end position="1298"/>
    </location>
</feature>
<evidence type="ECO:0000256" key="2">
    <source>
        <dbReference type="ARBA" id="ARBA00005446"/>
    </source>
</evidence>
<keyword evidence="9" id="KW-0539">Nucleus</keyword>
<evidence type="ECO:0000256" key="10">
    <source>
        <dbReference type="ARBA" id="ARBA00034617"/>
    </source>
</evidence>
<dbReference type="PROSITE" id="PS00690">
    <property type="entry name" value="DEAH_ATP_HELICASE"/>
    <property type="match status" value="1"/>
</dbReference>
<dbReference type="InterPro" id="IPR014001">
    <property type="entry name" value="Helicase_ATP-bd"/>
</dbReference>
<evidence type="ECO:0000256" key="7">
    <source>
        <dbReference type="ARBA" id="ARBA00023125"/>
    </source>
</evidence>
<dbReference type="InterPro" id="IPR036388">
    <property type="entry name" value="WH-like_DNA-bd_sf"/>
</dbReference>
<dbReference type="GO" id="GO:0043138">
    <property type="term" value="F:3'-5' DNA helicase activity"/>
    <property type="evidence" value="ECO:0007669"/>
    <property type="project" value="UniProtKB-EC"/>
</dbReference>
<evidence type="ECO:0000256" key="9">
    <source>
        <dbReference type="ARBA" id="ARBA00023242"/>
    </source>
</evidence>
<dbReference type="InterPro" id="IPR036390">
    <property type="entry name" value="WH_DNA-bd_sf"/>
</dbReference>
<dbReference type="SMART" id="SM00956">
    <property type="entry name" value="RQC"/>
    <property type="match status" value="1"/>
</dbReference>
<dbReference type="GO" id="GO:0009378">
    <property type="term" value="F:four-way junction helicase activity"/>
    <property type="evidence" value="ECO:0007669"/>
    <property type="project" value="TreeGrafter"/>
</dbReference>
<dbReference type="InterPro" id="IPR011545">
    <property type="entry name" value="DEAD/DEAH_box_helicase_dom"/>
</dbReference>
<dbReference type="PROSITE" id="PS51194">
    <property type="entry name" value="HELICASE_CTER"/>
    <property type="match status" value="1"/>
</dbReference>
<dbReference type="GO" id="GO:0006260">
    <property type="term" value="P:DNA replication"/>
    <property type="evidence" value="ECO:0007669"/>
    <property type="project" value="InterPro"/>
</dbReference>
<feature type="region of interest" description="Disordered" evidence="12">
    <location>
        <begin position="1062"/>
        <end position="1154"/>
    </location>
</feature>
<dbReference type="PANTHER" id="PTHR13710:SF153">
    <property type="entry name" value="RECQ-LIKE DNA HELICASE BLM"/>
    <property type="match status" value="1"/>
</dbReference>
<dbReference type="OrthoDB" id="10261556at2759"/>
<dbReference type="InterPro" id="IPR032284">
    <property type="entry name" value="RecQ_Zn-bd"/>
</dbReference>
<feature type="domain" description="Helicase ATP-binding" evidence="13">
    <location>
        <begin position="560"/>
        <end position="741"/>
    </location>
</feature>
<dbReference type="Pfam" id="PF00270">
    <property type="entry name" value="DEAD"/>
    <property type="match status" value="1"/>
</dbReference>
<keyword evidence="5 15" id="KW-0347">Helicase</keyword>
<dbReference type="NCBIfam" id="TIGR00614">
    <property type="entry name" value="recQ_fam"/>
    <property type="match status" value="1"/>
</dbReference>
<dbReference type="GO" id="GO:0003677">
    <property type="term" value="F:DNA binding"/>
    <property type="evidence" value="ECO:0007669"/>
    <property type="project" value="UniProtKB-KW"/>
</dbReference>
<dbReference type="GO" id="GO:0005694">
    <property type="term" value="C:chromosome"/>
    <property type="evidence" value="ECO:0007669"/>
    <property type="project" value="TreeGrafter"/>
</dbReference>
<evidence type="ECO:0000256" key="3">
    <source>
        <dbReference type="ARBA" id="ARBA00022741"/>
    </source>
</evidence>
<dbReference type="EMBL" id="MU005967">
    <property type="protein sequence ID" value="KAF2862137.1"/>
    <property type="molecule type" value="Genomic_DNA"/>
</dbReference>
<dbReference type="SMART" id="SM00490">
    <property type="entry name" value="HELICc"/>
    <property type="match status" value="1"/>
</dbReference>
<reference evidence="15" key="1">
    <citation type="journal article" date="2020" name="Stud. Mycol.">
        <title>101 Dothideomycetes genomes: a test case for predicting lifestyles and emergence of pathogens.</title>
        <authorList>
            <person name="Haridas S."/>
            <person name="Albert R."/>
            <person name="Binder M."/>
            <person name="Bloem J."/>
            <person name="Labutti K."/>
            <person name="Salamov A."/>
            <person name="Andreopoulos B."/>
            <person name="Baker S."/>
            <person name="Barry K."/>
            <person name="Bills G."/>
            <person name="Bluhm B."/>
            <person name="Cannon C."/>
            <person name="Castanera R."/>
            <person name="Culley D."/>
            <person name="Daum C."/>
            <person name="Ezra D."/>
            <person name="Gonzalez J."/>
            <person name="Henrissat B."/>
            <person name="Kuo A."/>
            <person name="Liang C."/>
            <person name="Lipzen A."/>
            <person name="Lutzoni F."/>
            <person name="Magnuson J."/>
            <person name="Mondo S."/>
            <person name="Nolan M."/>
            <person name="Ohm R."/>
            <person name="Pangilinan J."/>
            <person name="Park H.-J."/>
            <person name="Ramirez L."/>
            <person name="Alfaro M."/>
            <person name="Sun H."/>
            <person name="Tritt A."/>
            <person name="Yoshinaga Y."/>
            <person name="Zwiers L.-H."/>
            <person name="Turgeon B."/>
            <person name="Goodwin S."/>
            <person name="Spatafora J."/>
            <person name="Crous P."/>
            <person name="Grigoriev I."/>
        </authorList>
    </citation>
    <scope>NUCLEOTIDE SEQUENCE</scope>
    <source>
        <strain evidence="15">CBS 480.64</strain>
    </source>
</reference>
<feature type="region of interest" description="Disordered" evidence="12">
    <location>
        <begin position="141"/>
        <end position="162"/>
    </location>
</feature>
<dbReference type="GO" id="GO:0000724">
    <property type="term" value="P:double-strand break repair via homologous recombination"/>
    <property type="evidence" value="ECO:0007669"/>
    <property type="project" value="TreeGrafter"/>
</dbReference>
<feature type="region of interest" description="Disordered" evidence="12">
    <location>
        <begin position="184"/>
        <end position="249"/>
    </location>
</feature>
<keyword evidence="7" id="KW-0238">DNA-binding</keyword>
<evidence type="ECO:0000313" key="15">
    <source>
        <dbReference type="EMBL" id="KAF2862137.1"/>
    </source>
</evidence>
<dbReference type="Pfam" id="PF09382">
    <property type="entry name" value="RQC"/>
    <property type="match status" value="1"/>
</dbReference>
<dbReference type="FunFam" id="3.40.50.300:FF:000537">
    <property type="entry name" value="Bloom syndrome RecQ-like helicase"/>
    <property type="match status" value="1"/>
</dbReference>
<dbReference type="Pfam" id="PF16124">
    <property type="entry name" value="RecQ_Zn_bind"/>
    <property type="match status" value="1"/>
</dbReference>
<proteinExistence type="inferred from homology"/>
<dbReference type="CDD" id="cd17920">
    <property type="entry name" value="DEXHc_RecQ"/>
    <property type="match status" value="1"/>
</dbReference>
<dbReference type="SUPFAM" id="SSF46785">
    <property type="entry name" value="Winged helix' DNA-binding domain"/>
    <property type="match status" value="1"/>
</dbReference>
<dbReference type="SUPFAM" id="SSF52540">
    <property type="entry name" value="P-loop containing nucleoside triphosphate hydrolases"/>
    <property type="match status" value="1"/>
</dbReference>
<keyword evidence="4" id="KW-0378">Hydrolase</keyword>
<dbReference type="Gene3D" id="3.40.50.300">
    <property type="entry name" value="P-loop containing nucleotide triphosphate hydrolases"/>
    <property type="match status" value="2"/>
</dbReference>
<dbReference type="SMART" id="SM00487">
    <property type="entry name" value="DEXDc"/>
    <property type="match status" value="1"/>
</dbReference>
<dbReference type="GO" id="GO:0005737">
    <property type="term" value="C:cytoplasm"/>
    <property type="evidence" value="ECO:0007669"/>
    <property type="project" value="TreeGrafter"/>
</dbReference>
<evidence type="ECO:0000259" key="13">
    <source>
        <dbReference type="PROSITE" id="PS51192"/>
    </source>
</evidence>
<feature type="region of interest" description="Disordered" evidence="12">
    <location>
        <begin position="1266"/>
        <end position="1346"/>
    </location>
</feature>